<keyword evidence="3" id="KW-0028">Amino-acid biosynthesis</keyword>
<dbReference type="HAMAP" id="MF_00076">
    <property type="entry name" value="HisB"/>
    <property type="match status" value="1"/>
</dbReference>
<dbReference type="InterPro" id="IPR020565">
    <property type="entry name" value="ImidazoleglycerP_deHydtase_CS"/>
</dbReference>
<dbReference type="FunFam" id="3.30.230.40:FF:000003">
    <property type="entry name" value="Imidazoleglycerol-phosphate dehydratase HisB"/>
    <property type="match status" value="1"/>
</dbReference>
<evidence type="ECO:0000313" key="8">
    <source>
        <dbReference type="EMBL" id="CAB4909781.1"/>
    </source>
</evidence>
<dbReference type="PROSITE" id="PS00954">
    <property type="entry name" value="IGP_DEHYDRATASE_1"/>
    <property type="match status" value="1"/>
</dbReference>
<keyword evidence="4" id="KW-0368">Histidine biosynthesis</keyword>
<sequence>MSRTASKSRTTKETDISISLSVDGEGNTDCSTGLPFFDHMLDQLGRHSGMDLTVRATGDLQIDAHHTVEDTGILLGEVLKEALGNKVGVRRFASIRVPLDEAVVEAVLDLSGRPYLEYQIDSPGEKILGDPPFDPQLMEEFWRAVVTSAGITLHLTLIRGRNTHHIMEASVKAFARALRDAVRIEGTSLPSTKGTL</sequence>
<dbReference type="FunFam" id="3.30.230.40:FF:000001">
    <property type="entry name" value="Imidazoleglycerol-phosphate dehydratase HisB"/>
    <property type="match status" value="1"/>
</dbReference>
<dbReference type="GO" id="GO:0000105">
    <property type="term" value="P:L-histidine biosynthetic process"/>
    <property type="evidence" value="ECO:0007669"/>
    <property type="project" value="UniProtKB-UniPathway"/>
</dbReference>
<dbReference type="EMBL" id="CAEZSF010000093">
    <property type="protein sequence ID" value="CAB4541354.1"/>
    <property type="molecule type" value="Genomic_DNA"/>
</dbReference>
<dbReference type="GO" id="GO:0004424">
    <property type="term" value="F:imidazoleglycerol-phosphate dehydratase activity"/>
    <property type="evidence" value="ECO:0007669"/>
    <property type="project" value="InterPro"/>
</dbReference>
<dbReference type="NCBIfam" id="NF002114">
    <property type="entry name" value="PRK00951.2-4"/>
    <property type="match status" value="1"/>
</dbReference>
<dbReference type="EMBL" id="CAEZYU010000093">
    <property type="protein sequence ID" value="CAB4752742.1"/>
    <property type="molecule type" value="Genomic_DNA"/>
</dbReference>
<evidence type="ECO:0000313" key="7">
    <source>
        <dbReference type="EMBL" id="CAB4752742.1"/>
    </source>
</evidence>
<name>A0A6J7GNA7_9ZZZZ</name>
<dbReference type="InterPro" id="IPR020568">
    <property type="entry name" value="Ribosomal_Su5_D2-typ_SF"/>
</dbReference>
<dbReference type="InterPro" id="IPR000807">
    <property type="entry name" value="ImidazoleglycerolP_deHydtase"/>
</dbReference>
<proteinExistence type="inferred from homology"/>
<evidence type="ECO:0000256" key="3">
    <source>
        <dbReference type="ARBA" id="ARBA00022605"/>
    </source>
</evidence>
<comment type="pathway">
    <text evidence="1">Amino-acid biosynthesis; L-histidine biosynthesis; L-histidine from 5-phospho-alpha-D-ribose 1-diphosphate: step 6/9.</text>
</comment>
<dbReference type="AlphaFoldDB" id="A0A6J7GNA7"/>
<accession>A0A6J7GNA7</accession>
<dbReference type="Pfam" id="PF00475">
    <property type="entry name" value="IGPD"/>
    <property type="match status" value="1"/>
</dbReference>
<dbReference type="Gene3D" id="3.30.230.40">
    <property type="entry name" value="Imidazole glycerol phosphate dehydratase, domain 1"/>
    <property type="match status" value="2"/>
</dbReference>
<dbReference type="InterPro" id="IPR038494">
    <property type="entry name" value="IGPD_sf"/>
</dbReference>
<keyword evidence="5" id="KW-0456">Lyase</keyword>
<evidence type="ECO:0000256" key="2">
    <source>
        <dbReference type="ARBA" id="ARBA00016664"/>
    </source>
</evidence>
<dbReference type="EMBL" id="CAFBMG010000119">
    <property type="protein sequence ID" value="CAB4909781.1"/>
    <property type="molecule type" value="Genomic_DNA"/>
</dbReference>
<organism evidence="8">
    <name type="scientific">freshwater metagenome</name>
    <dbReference type="NCBI Taxonomy" id="449393"/>
    <lineage>
        <taxon>unclassified sequences</taxon>
        <taxon>metagenomes</taxon>
        <taxon>ecological metagenomes</taxon>
    </lineage>
</organism>
<evidence type="ECO:0000256" key="4">
    <source>
        <dbReference type="ARBA" id="ARBA00023102"/>
    </source>
</evidence>
<dbReference type="CDD" id="cd07914">
    <property type="entry name" value="IGPD"/>
    <property type="match status" value="1"/>
</dbReference>
<dbReference type="SUPFAM" id="SSF54211">
    <property type="entry name" value="Ribosomal protein S5 domain 2-like"/>
    <property type="match status" value="2"/>
</dbReference>
<evidence type="ECO:0000256" key="5">
    <source>
        <dbReference type="ARBA" id="ARBA00023239"/>
    </source>
</evidence>
<dbReference type="PANTHER" id="PTHR23133">
    <property type="entry name" value="IMIDAZOLEGLYCEROL-PHOSPHATE DEHYDRATASE HIS7"/>
    <property type="match status" value="1"/>
</dbReference>
<reference evidence="8" key="1">
    <citation type="submission" date="2020-05" db="EMBL/GenBank/DDBJ databases">
        <authorList>
            <person name="Chiriac C."/>
            <person name="Salcher M."/>
            <person name="Ghai R."/>
            <person name="Kavagutti S V."/>
        </authorList>
    </citation>
    <scope>NUCLEOTIDE SEQUENCE</scope>
</reference>
<dbReference type="PROSITE" id="PS00955">
    <property type="entry name" value="IGP_DEHYDRATASE_2"/>
    <property type="match status" value="1"/>
</dbReference>
<evidence type="ECO:0000256" key="1">
    <source>
        <dbReference type="ARBA" id="ARBA00005047"/>
    </source>
</evidence>
<dbReference type="NCBIfam" id="NF002111">
    <property type="entry name" value="PRK00951.2-1"/>
    <property type="match status" value="1"/>
</dbReference>
<protein>
    <recommendedName>
        <fullName evidence="2">Imidazoleglycerol-phosphate dehydratase</fullName>
    </recommendedName>
</protein>
<dbReference type="UniPathway" id="UPA00031">
    <property type="reaction ID" value="UER00011"/>
</dbReference>
<dbReference type="PANTHER" id="PTHR23133:SF2">
    <property type="entry name" value="IMIDAZOLEGLYCEROL-PHOSPHATE DEHYDRATASE"/>
    <property type="match status" value="1"/>
</dbReference>
<gene>
    <name evidence="6" type="ORF">UFOPK1358_01039</name>
    <name evidence="7" type="ORF">UFOPK2766_01752</name>
    <name evidence="8" type="ORF">UFOPK3519_01336</name>
</gene>
<evidence type="ECO:0000313" key="6">
    <source>
        <dbReference type="EMBL" id="CAB4541354.1"/>
    </source>
</evidence>